<evidence type="ECO:0000256" key="1">
    <source>
        <dbReference type="SAM" id="Phobius"/>
    </source>
</evidence>
<dbReference type="SUPFAM" id="SSF53474">
    <property type="entry name" value="alpha/beta-Hydrolases"/>
    <property type="match status" value="1"/>
</dbReference>
<dbReference type="GO" id="GO:0055088">
    <property type="term" value="P:lipid homeostasis"/>
    <property type="evidence" value="ECO:0007669"/>
    <property type="project" value="TreeGrafter"/>
</dbReference>
<organism evidence="3">
    <name type="scientific">Fagus sylvatica</name>
    <name type="common">Beechnut</name>
    <dbReference type="NCBI Taxonomy" id="28930"/>
    <lineage>
        <taxon>Eukaryota</taxon>
        <taxon>Viridiplantae</taxon>
        <taxon>Streptophyta</taxon>
        <taxon>Embryophyta</taxon>
        <taxon>Tracheophyta</taxon>
        <taxon>Spermatophyta</taxon>
        <taxon>Magnoliopsida</taxon>
        <taxon>eudicotyledons</taxon>
        <taxon>Gunneridae</taxon>
        <taxon>Pentapetalae</taxon>
        <taxon>rosids</taxon>
        <taxon>fabids</taxon>
        <taxon>Fagales</taxon>
        <taxon>Fagaceae</taxon>
        <taxon>Fagus</taxon>
    </lineage>
</organism>
<gene>
    <name evidence="3" type="ORF">FSB_LOCUS19902</name>
</gene>
<proteinExistence type="predicted"/>
<dbReference type="EMBL" id="OIVN01001272">
    <property type="protein sequence ID" value="SPC92020.1"/>
    <property type="molecule type" value="Genomic_DNA"/>
</dbReference>
<dbReference type="Gene3D" id="3.40.50.1820">
    <property type="entry name" value="alpha/beta hydrolase"/>
    <property type="match status" value="1"/>
</dbReference>
<dbReference type="PANTHER" id="PTHR42886">
    <property type="entry name" value="RE40534P-RELATED"/>
    <property type="match status" value="1"/>
</dbReference>
<keyword evidence="1" id="KW-1133">Transmembrane helix</keyword>
<dbReference type="GO" id="GO:0052689">
    <property type="term" value="F:carboxylic ester hydrolase activity"/>
    <property type="evidence" value="ECO:0007669"/>
    <property type="project" value="TreeGrafter"/>
</dbReference>
<reference evidence="3" key="1">
    <citation type="submission" date="2018-02" db="EMBL/GenBank/DDBJ databases">
        <authorList>
            <person name="Cohen D.B."/>
            <person name="Kent A.D."/>
        </authorList>
    </citation>
    <scope>NUCLEOTIDE SEQUENCE</scope>
</reference>
<evidence type="ECO:0000313" key="3">
    <source>
        <dbReference type="EMBL" id="SPC92020.1"/>
    </source>
</evidence>
<keyword evidence="1" id="KW-0472">Membrane</keyword>
<evidence type="ECO:0000259" key="2">
    <source>
        <dbReference type="Pfam" id="PF12697"/>
    </source>
</evidence>
<dbReference type="Pfam" id="PF12697">
    <property type="entry name" value="Abhydrolase_6"/>
    <property type="match status" value="1"/>
</dbReference>
<name>A0A2N9FY35_FAGSY</name>
<keyword evidence="1" id="KW-0812">Transmembrane</keyword>
<sequence>MQLVSVVAEWVIVGFCWGFGLWWVGVACGGFLGGSRWVAVPNLCFPKMIKKPRAVLNRTQKMRVPYELKQGQNRLFHELPSGLNMEVIVQKGVADKDPDERKERNSENPPLVFVHGSYHAAWCWAEHYLPFFSASGFDCYALSLLGQCTIALIKLLGLLYCLYATVGLIWHIPILHGQGESDAPAGSVAGTLQTHAGDVADFIQKKVVVPPVLLGHSFGGLIIQYYIANMKNNQALEMETFYPKLTGAALVCSVPPSGNSGLVWRYLFSKPIAAFKPNYVQNVQSKTYIAYAYWTQIHLYELEQVTRSLAAKAFQTSLPLCLLQHGGLGIRNLTVFNKALPRKWLWRYGFDNEALWRRVVDSKYGSQWGGWCSHRVQVPYVVGLWKFIQIDWDSFSRHLAFTVGDGSRIRIKFWHDSWCGDQPLREQFPELFRLARVPEASVADHLQYLCSSHHWDIDFSRSVQDWELEEVAAFMELLYSCPIRRGSLDSLCWRPSSCKVFVVRVIIIDLCCMCKSNGESVNHLLLHCSVAQELWSLIFALFWIAWVMPRGVVDLLSCWSGSYQELMRESSRMPLFDLRKLNASLPVPSLPKDSIKVLVLGANDDFIVDAEGLRETGRFYGMSPVTVEGVAHDMMLDCSWEKGANVILSWLTALKKILLPLKQCNLRGRVEISYGGAHGTNGRSCSFPESGGFFARQRGGEKGGFGWGWLLQW</sequence>
<feature type="domain" description="AB hydrolase-1" evidence="2">
    <location>
        <begin position="111"/>
        <end position="276"/>
    </location>
</feature>
<accession>A0A2N9FY35</accession>
<dbReference type="InterPro" id="IPR000073">
    <property type="entry name" value="AB_hydrolase_1"/>
</dbReference>
<dbReference type="AlphaFoldDB" id="A0A2N9FY35"/>
<feature type="transmembrane region" description="Helical" evidence="1">
    <location>
        <begin position="151"/>
        <end position="172"/>
    </location>
</feature>
<dbReference type="GO" id="GO:0006654">
    <property type="term" value="P:phosphatidic acid biosynthetic process"/>
    <property type="evidence" value="ECO:0007669"/>
    <property type="project" value="TreeGrafter"/>
</dbReference>
<protein>
    <recommendedName>
        <fullName evidence="2">AB hydrolase-1 domain-containing protein</fullName>
    </recommendedName>
</protein>
<feature type="transmembrane region" description="Helical" evidence="1">
    <location>
        <begin position="12"/>
        <end position="32"/>
    </location>
</feature>
<dbReference type="InterPro" id="IPR029058">
    <property type="entry name" value="AB_hydrolase_fold"/>
</dbReference>
<dbReference type="GO" id="GO:0042171">
    <property type="term" value="F:lysophosphatidic acid acyltransferase activity"/>
    <property type="evidence" value="ECO:0007669"/>
    <property type="project" value="TreeGrafter"/>
</dbReference>
<dbReference type="PANTHER" id="PTHR42886:SF42">
    <property type="entry name" value="ALPHA_BETA-HYDROLASES SUPERFAMILY PROTEIN"/>
    <property type="match status" value="1"/>
</dbReference>